<feature type="transmembrane region" description="Helical" evidence="7">
    <location>
        <begin position="12"/>
        <end position="30"/>
    </location>
</feature>
<keyword evidence="4 7" id="KW-0812">Transmembrane</keyword>
<name>A0ABY5C6P6_9LACO</name>
<sequence>MMNKTKPTATTRLKWGLVTLLIIAIYWWSITGIPLTGIQRSAGRVSAAIFKGIIHPDWSYVYNGSGEDLVSQLVITLAIAFLGTIISALLSVPLAFFAAQTTKGFFHPRSTLGKLLLTAIRAFPEVVLAILFIKMVGPGSFAGVLAIGVHSIGMLGKLFSEAIEEMDRSAETAIIATGGTKLQTFRIATLPTILPALLSYTLYRFEISVRSASILGLVGAGGIGTPLLFALQTRDWSKTGIILIGIVVMVIVIDTASSSIRKRLG</sequence>
<dbReference type="EMBL" id="CP097478">
    <property type="protein sequence ID" value="USS93025.1"/>
    <property type="molecule type" value="Genomic_DNA"/>
</dbReference>
<evidence type="ECO:0000256" key="5">
    <source>
        <dbReference type="ARBA" id="ARBA00022989"/>
    </source>
</evidence>
<dbReference type="Pfam" id="PF00528">
    <property type="entry name" value="BPD_transp_1"/>
    <property type="match status" value="1"/>
</dbReference>
<evidence type="ECO:0000256" key="4">
    <source>
        <dbReference type="ARBA" id="ARBA00022692"/>
    </source>
</evidence>
<evidence type="ECO:0000256" key="6">
    <source>
        <dbReference type="ARBA" id="ARBA00023136"/>
    </source>
</evidence>
<accession>A0ABY5C6P6</accession>
<dbReference type="NCBIfam" id="TIGR01097">
    <property type="entry name" value="PhnE"/>
    <property type="match status" value="1"/>
</dbReference>
<evidence type="ECO:0000256" key="7">
    <source>
        <dbReference type="RuleBase" id="RU363032"/>
    </source>
</evidence>
<organism evidence="9 10">
    <name type="scientific">Fructilactobacillus ixorae</name>
    <dbReference type="NCBI Taxonomy" id="1750535"/>
    <lineage>
        <taxon>Bacteria</taxon>
        <taxon>Bacillati</taxon>
        <taxon>Bacillota</taxon>
        <taxon>Bacilli</taxon>
        <taxon>Lactobacillales</taxon>
        <taxon>Lactobacillaceae</taxon>
        <taxon>Fructilactobacillus</taxon>
    </lineage>
</organism>
<dbReference type="PROSITE" id="PS50928">
    <property type="entry name" value="ABC_TM1"/>
    <property type="match status" value="1"/>
</dbReference>
<evidence type="ECO:0000259" key="8">
    <source>
        <dbReference type="PROSITE" id="PS50928"/>
    </source>
</evidence>
<evidence type="ECO:0000313" key="9">
    <source>
        <dbReference type="EMBL" id="USS93025.1"/>
    </source>
</evidence>
<evidence type="ECO:0000313" key="10">
    <source>
        <dbReference type="Proteomes" id="UP001057532"/>
    </source>
</evidence>
<proteinExistence type="inferred from homology"/>
<evidence type="ECO:0000256" key="2">
    <source>
        <dbReference type="ARBA" id="ARBA00004196"/>
    </source>
</evidence>
<reference evidence="9" key="1">
    <citation type="submission" date="2022-05" db="EMBL/GenBank/DDBJ databases">
        <authorList>
            <person name="Oliphant S.A."/>
            <person name="Watson-Haigh N.S."/>
            <person name="Sumby K.M."/>
            <person name="Gardner J.M."/>
            <person name="Jiranek V."/>
        </authorList>
    </citation>
    <scope>NUCLEOTIDE SEQUENCE</scope>
    <source>
        <strain evidence="9">Ru20-1</strain>
    </source>
</reference>
<keyword evidence="3 7" id="KW-0813">Transport</keyword>
<evidence type="ECO:0000256" key="3">
    <source>
        <dbReference type="ARBA" id="ARBA00022448"/>
    </source>
</evidence>
<gene>
    <name evidence="9" type="primary">phnE</name>
    <name evidence="9" type="ORF">M8332_05350</name>
</gene>
<feature type="transmembrane region" description="Helical" evidence="7">
    <location>
        <begin position="207"/>
        <end position="229"/>
    </location>
</feature>
<comment type="subcellular location">
    <subcellularLocation>
        <location evidence="2">Cell envelope</location>
    </subcellularLocation>
    <subcellularLocation>
        <location evidence="7">Cell membrane</location>
        <topology evidence="7">Multi-pass membrane protein</topology>
    </subcellularLocation>
    <subcellularLocation>
        <location evidence="1">Membrane</location>
        <topology evidence="1">Multi-pass membrane protein</topology>
    </subcellularLocation>
</comment>
<dbReference type="SUPFAM" id="SSF161098">
    <property type="entry name" value="MetI-like"/>
    <property type="match status" value="1"/>
</dbReference>
<feature type="domain" description="ABC transmembrane type-1" evidence="8">
    <location>
        <begin position="73"/>
        <end position="257"/>
    </location>
</feature>
<dbReference type="PANTHER" id="PTHR30043:SF8">
    <property type="entry name" value="ABC TRANSPORTER, PERMEASE PROTEIN CC0363, PUTATIVE-RELATED"/>
    <property type="match status" value="1"/>
</dbReference>
<evidence type="ECO:0000256" key="1">
    <source>
        <dbReference type="ARBA" id="ARBA00004141"/>
    </source>
</evidence>
<dbReference type="CDD" id="cd06261">
    <property type="entry name" value="TM_PBP2"/>
    <property type="match status" value="1"/>
</dbReference>
<keyword evidence="10" id="KW-1185">Reference proteome</keyword>
<dbReference type="Gene3D" id="1.10.3720.10">
    <property type="entry name" value="MetI-like"/>
    <property type="match status" value="1"/>
</dbReference>
<dbReference type="InterPro" id="IPR035906">
    <property type="entry name" value="MetI-like_sf"/>
</dbReference>
<feature type="transmembrane region" description="Helical" evidence="7">
    <location>
        <begin position="241"/>
        <end position="260"/>
    </location>
</feature>
<keyword evidence="6 7" id="KW-0472">Membrane</keyword>
<feature type="transmembrane region" description="Helical" evidence="7">
    <location>
        <begin position="73"/>
        <end position="99"/>
    </location>
</feature>
<keyword evidence="5 7" id="KW-1133">Transmembrane helix</keyword>
<comment type="similarity">
    <text evidence="7">Belongs to the binding-protein-dependent transport system permease family.</text>
</comment>
<dbReference type="InterPro" id="IPR000515">
    <property type="entry name" value="MetI-like"/>
</dbReference>
<dbReference type="Proteomes" id="UP001057532">
    <property type="component" value="Chromosome"/>
</dbReference>
<dbReference type="InterPro" id="IPR005769">
    <property type="entry name" value="PhnE/PtxC"/>
</dbReference>
<protein>
    <submittedName>
        <fullName evidence="9">Phosphonate ABC transporter, permease protein PhnE</fullName>
    </submittedName>
</protein>
<dbReference type="PANTHER" id="PTHR30043">
    <property type="entry name" value="PHOSPHONATES TRANSPORT SYSTEM PERMEASE PROTEIN"/>
    <property type="match status" value="1"/>
</dbReference>